<dbReference type="Proteomes" id="UP001175353">
    <property type="component" value="Unassembled WGS sequence"/>
</dbReference>
<feature type="compositionally biased region" description="Basic residues" evidence="1">
    <location>
        <begin position="1"/>
        <end position="10"/>
    </location>
</feature>
<evidence type="ECO:0000256" key="1">
    <source>
        <dbReference type="SAM" id="MobiDB-lite"/>
    </source>
</evidence>
<feature type="compositionally biased region" description="Polar residues" evidence="1">
    <location>
        <begin position="53"/>
        <end position="65"/>
    </location>
</feature>
<sequence>MSKSRKRKSKDAKVSATGSASSARATKPDELESDFTAEEKPVAKKSRMRPTNKKQIPNTTLTNANGPIFDPRYTLDPLPIEVDNRMKSLRRWQGLIEAGIHVKKGAVLNYTPSEGAMRHVHDLPVYDGRDFKLVEDRFGLYSLRKSDGQQVQAWRLEVRDHSREGSMTVQPFCCLYTDPDRRNFGIPTAQYDKNKSRVVHFNAIEKSVCKDEKSARELAYEVCRVMNRIPGDLKLPNWIGRSPKGGQRRLEPLAVFAESVALLTWNPRFDVRTLDRPFFDADNVAAGNGSSRYTLCIYPAIYSKKPCFASHHGPRMVITEDLDTATTMAPTPRRSGGADRIATYHGHHDPTVASALPAPLTSNIFAGVYTGTQILPAEQVAFQVHRYLMDQLFGKIGTARQYAKALNDLQQPLIRRIKSAKRYAIPTVARRSGGPLNDGPVLGKSTDRGSSFYFNPAKQVVLSLAVTDPNRSLTTDELAIFTASKNPVHHAYIHQQALHAIAADRGSANALQDAQVAAALIDIGQLKLDDILATFCTCEPDERALVQHPCMGPCRHVWSCSEMVVDDKQRRLCLGCAQNRYIPEVLEQRLAQTIRGLATKSWQNDKEHGCQMESYSIIEEAVRPYLSGSDTFICAYTGSKVSLSDATLREGALRAITKGGRAIQHPQAPSIERTQRYVAIGNKIFGHHPKNLVLVQRALNWLKGSMIVAFMPWLGRAARLYDELKTETPQVGYPQPHQEFYSTMHAAADNALMIFRQEHKRYPTASEVRHVARFTRSGIWDGKHGDRTLYFNTCGLLQNMKHEAFVESGKRVDYAPWTAPEIEQIKRIIRDFESSEKYNPGHIEIPRGPHGVPWFWIPAEMGHGVSWLWMFQEMRGRLYTMEEECDREGDTDETPVCMLFEYVVQYLENAGKDHIFGCEMSVTCGHPLVQSIGRGIYATDDDGHWVRDISAGELMRTGCTTLFLSNIDEYRLSRRTICRELWRTNAFRQGFQAGSTTISTLSSMAASILEESKHWDKPKATAAEYTKVVWPKSRPTVKEHHRVTSSEDLDHDELEDEDHDEELATMAQAKAQKEIEFKDTFEDEVAGSKAGGDHGSDGEDDNEDDGDDGDDGGDDGGDDKDGGSKDEVNVQGEGKGKGKGKQRQEDTDIPPIHAKLLRDPDEMDNIPLRPGFRFGLVDDKHPAFGYYVEGDDQGEIRWFYPREDNRFVDRDGMVLAEWDDTGNVRIVQTGESLGSIYSGAGARSSSPMVEEQQDAAVVESPMRLEAPNGDWWTLSHSEDHWARFPEGDRANQYFQSWLVSKSDLAYGWVVEHFAADPGVKYYCYPTADEQFLCGIPEHSIGTRFALWSSDGRVTNCDGAYIGSMIGEGGEAGFVVAGRENASDEERFEEEGEGEGDGGEQDFGEEDDREEGGGDDGEDESKGPQTGDPLDGIAHASPDQSMSREGGGDGPADQSSPRERDGNQRTGEEDEEDGSKRPGEGGADAAKLSSDSYPVDDDTEQAMIAVEGMATSSTAPPAPSPTPINWRAVAMAKLQPRFSRATGDQATGLVSRTMISYGMYPHVHMAYAMRDHKYKLAGGEIVATWEDDGKVFDVAGNFLGAYK</sequence>
<keyword evidence="3" id="KW-1185">Reference proteome</keyword>
<evidence type="ECO:0000313" key="2">
    <source>
        <dbReference type="EMBL" id="KAK0971449.1"/>
    </source>
</evidence>
<accession>A0AAN6K9L5</accession>
<feature type="compositionally biased region" description="Basic and acidic residues" evidence="1">
    <location>
        <begin position="1119"/>
        <end position="1128"/>
    </location>
</feature>
<feature type="compositionally biased region" description="Basic residues" evidence="1">
    <location>
        <begin position="43"/>
        <end position="52"/>
    </location>
</feature>
<feature type="compositionally biased region" description="Acidic residues" evidence="1">
    <location>
        <begin position="1385"/>
        <end position="1418"/>
    </location>
</feature>
<protein>
    <submittedName>
        <fullName evidence="2">Uncharacterized protein</fullName>
    </submittedName>
</protein>
<feature type="compositionally biased region" description="Acidic residues" evidence="1">
    <location>
        <begin position="1047"/>
        <end position="1061"/>
    </location>
</feature>
<feature type="region of interest" description="Disordered" evidence="1">
    <location>
        <begin position="1380"/>
        <end position="1494"/>
    </location>
</feature>
<evidence type="ECO:0000313" key="3">
    <source>
        <dbReference type="Proteomes" id="UP001175353"/>
    </source>
</evidence>
<name>A0AAN6K9L5_9PEZI</name>
<feature type="region of interest" description="Disordered" evidence="1">
    <location>
        <begin position="1032"/>
        <end position="1061"/>
    </location>
</feature>
<feature type="compositionally biased region" description="Acidic residues" evidence="1">
    <location>
        <begin position="1098"/>
        <end position="1118"/>
    </location>
</feature>
<organism evidence="2 3">
    <name type="scientific">Friedmanniomyces endolithicus</name>
    <dbReference type="NCBI Taxonomy" id="329885"/>
    <lineage>
        <taxon>Eukaryota</taxon>
        <taxon>Fungi</taxon>
        <taxon>Dikarya</taxon>
        <taxon>Ascomycota</taxon>
        <taxon>Pezizomycotina</taxon>
        <taxon>Dothideomycetes</taxon>
        <taxon>Dothideomycetidae</taxon>
        <taxon>Mycosphaerellales</taxon>
        <taxon>Teratosphaeriaceae</taxon>
        <taxon>Friedmanniomyces</taxon>
    </lineage>
</organism>
<gene>
    <name evidence="2" type="ORF">LTR91_015520</name>
</gene>
<feature type="compositionally biased region" description="Basic and acidic residues" evidence="1">
    <location>
        <begin position="1036"/>
        <end position="1045"/>
    </location>
</feature>
<feature type="compositionally biased region" description="Low complexity" evidence="1">
    <location>
        <begin position="15"/>
        <end position="25"/>
    </location>
</feature>
<comment type="caution">
    <text evidence="2">The sequence shown here is derived from an EMBL/GenBank/DDBJ whole genome shotgun (WGS) entry which is preliminary data.</text>
</comment>
<feature type="compositionally biased region" description="Basic and acidic residues" evidence="1">
    <location>
        <begin position="1455"/>
        <end position="1466"/>
    </location>
</feature>
<feature type="region of interest" description="Disordered" evidence="1">
    <location>
        <begin position="1085"/>
        <end position="1162"/>
    </location>
</feature>
<feature type="region of interest" description="Disordered" evidence="1">
    <location>
        <begin position="1"/>
        <end position="68"/>
    </location>
</feature>
<dbReference type="EMBL" id="JAUJLE010000177">
    <property type="protein sequence ID" value="KAK0971449.1"/>
    <property type="molecule type" value="Genomic_DNA"/>
</dbReference>
<proteinExistence type="predicted"/>
<reference evidence="2" key="1">
    <citation type="submission" date="2023-06" db="EMBL/GenBank/DDBJ databases">
        <title>Black Yeasts Isolated from many extreme environments.</title>
        <authorList>
            <person name="Coleine C."/>
            <person name="Stajich J.E."/>
            <person name="Selbmann L."/>
        </authorList>
    </citation>
    <scope>NUCLEOTIDE SEQUENCE</scope>
    <source>
        <strain evidence="2">CCFEE 5200</strain>
    </source>
</reference>